<dbReference type="AlphaFoldDB" id="A0A3L9Z0B4"/>
<sequence length="169" mass="19243">MNDSISIKSAGLVLIQSFFPMLFERLGLTQDNAFINKENQMDACRYLQYLATTDANVEESYLPLNKVLSGLSVNDPVFPDLDLIQADKDLMEGLIQAAIGHWTAIGETSNLGFRGNWLVRDGILTELEDRWELTVEKKAYDLLISKAPFAFSIIKFPWMQKPIHVNWPY</sequence>
<proteinExistence type="predicted"/>
<protein>
    <submittedName>
        <fullName evidence="1">Uncharacterized protein</fullName>
    </submittedName>
</protein>
<accession>A0A3L9Z0B4</accession>
<organism evidence="1 2">
    <name type="scientific">Ulvibacter antarcticus</name>
    <dbReference type="NCBI Taxonomy" id="442714"/>
    <lineage>
        <taxon>Bacteria</taxon>
        <taxon>Pseudomonadati</taxon>
        <taxon>Bacteroidota</taxon>
        <taxon>Flavobacteriia</taxon>
        <taxon>Flavobacteriales</taxon>
        <taxon>Flavobacteriaceae</taxon>
        <taxon>Ulvibacter</taxon>
    </lineage>
</organism>
<evidence type="ECO:0000313" key="1">
    <source>
        <dbReference type="EMBL" id="RMA64809.1"/>
    </source>
</evidence>
<dbReference type="OrthoDB" id="1488184at2"/>
<name>A0A3L9Z0B4_9FLAO</name>
<keyword evidence="2" id="KW-1185">Reference proteome</keyword>
<dbReference type="Proteomes" id="UP000271339">
    <property type="component" value="Unassembled WGS sequence"/>
</dbReference>
<gene>
    <name evidence="1" type="ORF">BXY75_1691</name>
</gene>
<dbReference type="InterPro" id="IPR045538">
    <property type="entry name" value="CIS_TMP"/>
</dbReference>
<dbReference type="EMBL" id="REFC01000012">
    <property type="protein sequence ID" value="RMA64809.1"/>
    <property type="molecule type" value="Genomic_DNA"/>
</dbReference>
<comment type="caution">
    <text evidence="1">The sequence shown here is derived from an EMBL/GenBank/DDBJ whole genome shotgun (WGS) entry which is preliminary data.</text>
</comment>
<reference evidence="1 2" key="1">
    <citation type="submission" date="2018-10" db="EMBL/GenBank/DDBJ databases">
        <title>Genomic Encyclopedia of Archaeal and Bacterial Type Strains, Phase II (KMG-II): from individual species to whole genera.</title>
        <authorList>
            <person name="Goeker M."/>
        </authorList>
    </citation>
    <scope>NUCLEOTIDE SEQUENCE [LARGE SCALE GENOMIC DNA]</scope>
    <source>
        <strain evidence="1 2">DSM 23424</strain>
    </source>
</reference>
<dbReference type="Pfam" id="PF19268">
    <property type="entry name" value="CIS_TMP"/>
    <property type="match status" value="1"/>
</dbReference>
<dbReference type="RefSeq" id="WP_121907236.1">
    <property type="nucleotide sequence ID" value="NZ_REFC01000012.1"/>
</dbReference>
<evidence type="ECO:0000313" key="2">
    <source>
        <dbReference type="Proteomes" id="UP000271339"/>
    </source>
</evidence>